<name>A0A1I5M7A7_9BACT</name>
<comment type="similarity">
    <text evidence="1">Belongs to the TolB family.</text>
</comment>
<dbReference type="RefSeq" id="WP_377080718.1">
    <property type="nucleotide sequence ID" value="NZ_JBHLXN010000001.1"/>
</dbReference>
<evidence type="ECO:0000313" key="4">
    <source>
        <dbReference type="Proteomes" id="UP000199306"/>
    </source>
</evidence>
<dbReference type="Proteomes" id="UP000199306">
    <property type="component" value="Unassembled WGS sequence"/>
</dbReference>
<organism evidence="3 4">
    <name type="scientific">Pseudarcicella hirudinis</name>
    <dbReference type="NCBI Taxonomy" id="1079859"/>
    <lineage>
        <taxon>Bacteria</taxon>
        <taxon>Pseudomonadati</taxon>
        <taxon>Bacteroidota</taxon>
        <taxon>Cytophagia</taxon>
        <taxon>Cytophagales</taxon>
        <taxon>Flectobacillaceae</taxon>
        <taxon>Pseudarcicella</taxon>
    </lineage>
</organism>
<dbReference type="EMBL" id="FOXH01000001">
    <property type="protein sequence ID" value="SFP05410.1"/>
    <property type="molecule type" value="Genomic_DNA"/>
</dbReference>
<dbReference type="InterPro" id="IPR011659">
    <property type="entry name" value="WD40"/>
</dbReference>
<dbReference type="PANTHER" id="PTHR36842:SF1">
    <property type="entry name" value="PROTEIN TOLB"/>
    <property type="match status" value="1"/>
</dbReference>
<evidence type="ECO:0000256" key="2">
    <source>
        <dbReference type="SAM" id="SignalP"/>
    </source>
</evidence>
<gene>
    <name evidence="3" type="ORF">SAMN04515674_101165</name>
</gene>
<dbReference type="SUPFAM" id="SSF69304">
    <property type="entry name" value="Tricorn protease N-terminal domain"/>
    <property type="match status" value="1"/>
</dbReference>
<evidence type="ECO:0000256" key="1">
    <source>
        <dbReference type="ARBA" id="ARBA00009820"/>
    </source>
</evidence>
<proteinExistence type="inferred from homology"/>
<protein>
    <submittedName>
        <fullName evidence="3">TolB protein</fullName>
    </submittedName>
</protein>
<dbReference type="STRING" id="1079859.SAMN04515674_101165"/>
<keyword evidence="4" id="KW-1185">Reference proteome</keyword>
<evidence type="ECO:0000313" key="3">
    <source>
        <dbReference type="EMBL" id="SFP05410.1"/>
    </source>
</evidence>
<reference evidence="3 4" key="1">
    <citation type="submission" date="2016-10" db="EMBL/GenBank/DDBJ databases">
        <authorList>
            <person name="de Groot N.N."/>
        </authorList>
    </citation>
    <scope>NUCLEOTIDE SEQUENCE [LARGE SCALE GENOMIC DNA]</scope>
    <source>
        <strain evidence="4">E92,LMG 26720,CCM 7988</strain>
    </source>
</reference>
<dbReference type="InterPro" id="IPR011042">
    <property type="entry name" value="6-blade_b-propeller_TolB-like"/>
</dbReference>
<sequence length="322" mass="35843">MSDYQIYTMKKLCFILLFKGVMLACLSVSAQIPSVPGTTGNAENLTRETSDPTQELFPRISPDGKFLLYNALEISYSLNITNGKLEQKTNKKMRIVKKEIGKPITNPLVNNAAYPTWMPDNSGIIFSYIKPEKPVIVRSDINGNGLFYISAGAMGEDDAEPVVTKDGSKILFTTLMSGSRMICSMDMKGGNYSVLGEGSHLSLNPADNNKIIYNMKVGKLIQVFTMNLRTGEKTQLTTGDYNNRDGAFSKDGRYIAFASNRENPKKENKHIYVMKADGTDLIQITQGETDEGDPCWGNDNTLFFSSNAEKNYNIWKARIKVK</sequence>
<accession>A0A1I5M7A7</accession>
<dbReference type="Pfam" id="PF07676">
    <property type="entry name" value="PD40"/>
    <property type="match status" value="1"/>
</dbReference>
<dbReference type="AlphaFoldDB" id="A0A1I5M7A7"/>
<keyword evidence="2" id="KW-0732">Signal</keyword>
<dbReference type="PANTHER" id="PTHR36842">
    <property type="entry name" value="PROTEIN TOLB HOMOLOG"/>
    <property type="match status" value="1"/>
</dbReference>
<dbReference type="Gene3D" id="2.120.10.60">
    <property type="entry name" value="Tricorn protease N-terminal domain"/>
    <property type="match status" value="1"/>
</dbReference>
<feature type="chain" id="PRO_5011756845" evidence="2">
    <location>
        <begin position="31"/>
        <end position="322"/>
    </location>
</feature>
<feature type="signal peptide" evidence="2">
    <location>
        <begin position="1"/>
        <end position="30"/>
    </location>
</feature>
<dbReference type="Gene3D" id="2.120.10.30">
    <property type="entry name" value="TolB, C-terminal domain"/>
    <property type="match status" value="1"/>
</dbReference>